<evidence type="ECO:0000313" key="2">
    <source>
        <dbReference type="Proteomes" id="UP000823561"/>
    </source>
</evidence>
<gene>
    <name evidence="1" type="ORF">AALO_G00223570</name>
</gene>
<dbReference type="Proteomes" id="UP000823561">
    <property type="component" value="Chromosome 17"/>
</dbReference>
<name>A0AAV6G0L6_9TELE</name>
<keyword evidence="2" id="KW-1185">Reference proteome</keyword>
<comment type="caution">
    <text evidence="1">The sequence shown here is derived from an EMBL/GenBank/DDBJ whole genome shotgun (WGS) entry which is preliminary data.</text>
</comment>
<reference evidence="1 2" key="1">
    <citation type="submission" date="2020-10" db="EMBL/GenBank/DDBJ databases">
        <title>Chromosome-scale genome assembly of the Allis shad, Alosa alosa.</title>
        <authorList>
            <person name="Margot Z."/>
            <person name="Christophe K."/>
            <person name="Cabau C."/>
            <person name="Louis A."/>
            <person name="Berthelot C."/>
            <person name="Parey E."/>
            <person name="Roest Crollius H."/>
            <person name="Montfort J."/>
            <person name="Robinson-Rechavi M."/>
            <person name="Bucao C."/>
            <person name="Bouchez O."/>
            <person name="Gislard M."/>
            <person name="Lluch J."/>
            <person name="Milhes M."/>
            <person name="Lampietro C."/>
            <person name="Lopez Roques C."/>
            <person name="Donnadieu C."/>
            <person name="Braasch I."/>
            <person name="Desvignes T."/>
            <person name="Postlethwait J."/>
            <person name="Bobe J."/>
            <person name="Guiguen Y."/>
        </authorList>
    </citation>
    <scope>NUCLEOTIDE SEQUENCE [LARGE SCALE GENOMIC DNA]</scope>
    <source>
        <strain evidence="1">M-15738</strain>
        <tissue evidence="1">Blood</tissue>
    </source>
</reference>
<accession>A0AAV6G0L6</accession>
<evidence type="ECO:0000313" key="1">
    <source>
        <dbReference type="EMBL" id="KAG5267602.1"/>
    </source>
</evidence>
<organism evidence="1 2">
    <name type="scientific">Alosa alosa</name>
    <name type="common">allis shad</name>
    <dbReference type="NCBI Taxonomy" id="278164"/>
    <lineage>
        <taxon>Eukaryota</taxon>
        <taxon>Metazoa</taxon>
        <taxon>Chordata</taxon>
        <taxon>Craniata</taxon>
        <taxon>Vertebrata</taxon>
        <taxon>Euteleostomi</taxon>
        <taxon>Actinopterygii</taxon>
        <taxon>Neopterygii</taxon>
        <taxon>Teleostei</taxon>
        <taxon>Clupei</taxon>
        <taxon>Clupeiformes</taxon>
        <taxon>Clupeoidei</taxon>
        <taxon>Clupeidae</taxon>
        <taxon>Alosa</taxon>
    </lineage>
</organism>
<protein>
    <submittedName>
        <fullName evidence="1">Uncharacterized protein</fullName>
    </submittedName>
</protein>
<dbReference type="EMBL" id="JADWDJ010000017">
    <property type="protein sequence ID" value="KAG5267602.1"/>
    <property type="molecule type" value="Genomic_DNA"/>
</dbReference>
<proteinExistence type="predicted"/>
<sequence>MNFGRWSGFLVETAQRASEALEHLRHRCLIGHKEPSLFFRHRAVLEQVRWSDLREAHLFEVLEGELVHGVDLGQAGDDEVHDGAARSHRTVLLTCRVDHLLGGLRLLKT</sequence>
<dbReference type="AlphaFoldDB" id="A0AAV6G0L6"/>